<dbReference type="SUPFAM" id="SSF53732">
    <property type="entry name" value="Aconitase iron-sulfur domain"/>
    <property type="match status" value="1"/>
</dbReference>
<evidence type="ECO:0000259" key="6">
    <source>
        <dbReference type="Pfam" id="PF00330"/>
    </source>
</evidence>
<evidence type="ECO:0000256" key="5">
    <source>
        <dbReference type="SAM" id="MobiDB-lite"/>
    </source>
</evidence>
<organism evidence="7 8">
    <name type="scientific">Mycobacterium kansasii</name>
    <dbReference type="NCBI Taxonomy" id="1768"/>
    <lineage>
        <taxon>Bacteria</taxon>
        <taxon>Bacillati</taxon>
        <taxon>Actinomycetota</taxon>
        <taxon>Actinomycetes</taxon>
        <taxon>Mycobacteriales</taxon>
        <taxon>Mycobacteriaceae</taxon>
        <taxon>Mycobacterium</taxon>
    </lineage>
</organism>
<dbReference type="PANTHER" id="PTHR43822">
    <property type="entry name" value="HOMOACONITASE, MITOCHONDRIAL-RELATED"/>
    <property type="match status" value="1"/>
</dbReference>
<dbReference type="Proteomes" id="UP000189229">
    <property type="component" value="Unassembled WGS sequence"/>
</dbReference>
<evidence type="ECO:0000313" key="7">
    <source>
        <dbReference type="EMBL" id="OOK79271.1"/>
    </source>
</evidence>
<keyword evidence="1" id="KW-0479">Metal-binding</keyword>
<sequence length="582" mass="63778">MGMTILEKIFARKTGQYTVSPGDTVVVDVDMTVLIDLQFAREWIQPHRIHDPEKLAVVMDHAVPAPTVRDAVGGQHARKFVADFGIRRFYDVGRHGISHQVIAENGLARPGEVLACSDSHTCAAGAYNTAARGLGTDEVYSIMCTGQTWYQIAPTIRYELRGVKPDTVSGKDIFLHIASRYGDAANRNLEYGGSGLPTIPLHDRRTIATQGAELSADFSIFEADDMVTGNLDARGIDGYRVAAPDHDAGYHDIRTVDLATLEPYVALPGTVSRNGLPVSQLGRQAVDQAFIGSCANGQLEDLEIAARVLRGRSIAPGVRLLVTPASQAVYREAMRRGYLQDLADSGAVVTNATCGACFGYHMGLVGPAKCVSPRVPATTPGGWAARRHGSSWPHRRPSLRQRSPVTSPTRGVWLHDTHFQRQSLAVRRRPQHRRHVPSFCHEDGSARGGSACLPPAPSRVGRRGVSGRYPGGRQELRRRIIATGRGAVRRAWHRRAGRRGVQLPVLPQCGQCRTARDDSAPRHHHLCRRRSGNVRSRRGQLAQRHHRRLRNGDHPAGVDPRHHRQRRCPTTVGRTGLSAALP</sequence>
<evidence type="ECO:0000256" key="4">
    <source>
        <dbReference type="ARBA" id="ARBA00023239"/>
    </source>
</evidence>
<dbReference type="AlphaFoldDB" id="A0A1V3XLD1"/>
<evidence type="ECO:0000256" key="1">
    <source>
        <dbReference type="ARBA" id="ARBA00022723"/>
    </source>
</evidence>
<reference evidence="7 8" key="1">
    <citation type="submission" date="2017-02" db="EMBL/GenBank/DDBJ databases">
        <title>Complete genome sequences of Mycobacterium kansasii strains isolated from rhesus macaques.</title>
        <authorList>
            <person name="Panda A."/>
            <person name="Nagaraj S."/>
            <person name="Zhao X."/>
            <person name="Tettelin H."/>
            <person name="Detolla L.J."/>
        </authorList>
    </citation>
    <scope>NUCLEOTIDE SEQUENCE [LARGE SCALE GENOMIC DNA]</scope>
    <source>
        <strain evidence="7 8">11-3813</strain>
    </source>
</reference>
<feature type="region of interest" description="Disordered" evidence="5">
    <location>
        <begin position="379"/>
        <end position="410"/>
    </location>
</feature>
<dbReference type="InterPro" id="IPR036008">
    <property type="entry name" value="Aconitase_4Fe-4S_dom"/>
</dbReference>
<keyword evidence="3" id="KW-0411">Iron-sulfur</keyword>
<dbReference type="GO" id="GO:0016829">
    <property type="term" value="F:lyase activity"/>
    <property type="evidence" value="ECO:0007669"/>
    <property type="project" value="UniProtKB-KW"/>
</dbReference>
<evidence type="ECO:0000313" key="8">
    <source>
        <dbReference type="Proteomes" id="UP000189229"/>
    </source>
</evidence>
<feature type="domain" description="Aconitase/3-isopropylmalate dehydratase large subunit alpha/beta/alpha" evidence="6">
    <location>
        <begin position="281"/>
        <end position="363"/>
    </location>
</feature>
<dbReference type="Pfam" id="PF00330">
    <property type="entry name" value="Aconitase"/>
    <property type="match status" value="2"/>
</dbReference>
<gene>
    <name evidence="7" type="ORF">BZL30_1775</name>
</gene>
<evidence type="ECO:0000256" key="3">
    <source>
        <dbReference type="ARBA" id="ARBA00023014"/>
    </source>
</evidence>
<dbReference type="InterPro" id="IPR015931">
    <property type="entry name" value="Acnase/IPM_dHydase_lsu_aba_1/3"/>
</dbReference>
<dbReference type="EMBL" id="MVBM01000002">
    <property type="protein sequence ID" value="OOK79271.1"/>
    <property type="molecule type" value="Genomic_DNA"/>
</dbReference>
<proteinExistence type="predicted"/>
<feature type="region of interest" description="Disordered" evidence="5">
    <location>
        <begin position="438"/>
        <end position="471"/>
    </location>
</feature>
<dbReference type="GO" id="GO:0051536">
    <property type="term" value="F:iron-sulfur cluster binding"/>
    <property type="evidence" value="ECO:0007669"/>
    <property type="project" value="UniProtKB-KW"/>
</dbReference>
<dbReference type="PANTHER" id="PTHR43822:SF2">
    <property type="entry name" value="HOMOACONITASE, MITOCHONDRIAL"/>
    <property type="match status" value="1"/>
</dbReference>
<dbReference type="InterPro" id="IPR001030">
    <property type="entry name" value="Acoase/IPM_deHydtase_lsu_aba"/>
</dbReference>
<dbReference type="PRINTS" id="PR00415">
    <property type="entry name" value="ACONITASE"/>
</dbReference>
<feature type="compositionally biased region" description="Basic residues" evidence="5">
    <location>
        <begin position="523"/>
        <end position="549"/>
    </location>
</feature>
<dbReference type="InterPro" id="IPR050067">
    <property type="entry name" value="IPM_dehydratase_rel_enz"/>
</dbReference>
<name>A0A1V3XLD1_MYCKA</name>
<dbReference type="Gene3D" id="3.30.499.10">
    <property type="entry name" value="Aconitase, domain 3"/>
    <property type="match status" value="2"/>
</dbReference>
<keyword evidence="4" id="KW-0456">Lyase</keyword>
<protein>
    <submittedName>
        <fullName evidence="7">Aconitase family protein</fullName>
    </submittedName>
</protein>
<feature type="region of interest" description="Disordered" evidence="5">
    <location>
        <begin position="523"/>
        <end position="582"/>
    </location>
</feature>
<feature type="compositionally biased region" description="Polar residues" evidence="5">
    <location>
        <begin position="400"/>
        <end position="409"/>
    </location>
</feature>
<dbReference type="GO" id="GO:0043436">
    <property type="term" value="P:oxoacid metabolic process"/>
    <property type="evidence" value="ECO:0007669"/>
    <property type="project" value="UniProtKB-ARBA"/>
</dbReference>
<accession>A0A1V3XLD1</accession>
<comment type="caution">
    <text evidence="7">The sequence shown here is derived from an EMBL/GenBank/DDBJ whole genome shotgun (WGS) entry which is preliminary data.</text>
</comment>
<dbReference type="GO" id="GO:0046872">
    <property type="term" value="F:metal ion binding"/>
    <property type="evidence" value="ECO:0007669"/>
    <property type="project" value="UniProtKB-KW"/>
</dbReference>
<feature type="compositionally biased region" description="Basic residues" evidence="5">
    <location>
        <begin position="385"/>
        <end position="399"/>
    </location>
</feature>
<evidence type="ECO:0000256" key="2">
    <source>
        <dbReference type="ARBA" id="ARBA00023004"/>
    </source>
</evidence>
<feature type="domain" description="Aconitase/3-isopropylmalate dehydratase large subunit alpha/beta/alpha" evidence="6">
    <location>
        <begin position="77"/>
        <end position="272"/>
    </location>
</feature>
<keyword evidence="2" id="KW-0408">Iron</keyword>